<dbReference type="EMBL" id="CACRXK020011117">
    <property type="protein sequence ID" value="CAB4020768.1"/>
    <property type="molecule type" value="Genomic_DNA"/>
</dbReference>
<evidence type="ECO:0000256" key="1">
    <source>
        <dbReference type="SAM" id="MobiDB-lite"/>
    </source>
</evidence>
<dbReference type="AlphaFoldDB" id="A0A6S7KJZ3"/>
<feature type="compositionally biased region" description="Basic and acidic residues" evidence="1">
    <location>
        <begin position="29"/>
        <end position="42"/>
    </location>
</feature>
<evidence type="ECO:0000313" key="3">
    <source>
        <dbReference type="Proteomes" id="UP001152795"/>
    </source>
</evidence>
<feature type="region of interest" description="Disordered" evidence="1">
    <location>
        <begin position="1"/>
        <end position="53"/>
    </location>
</feature>
<dbReference type="OrthoDB" id="5982747at2759"/>
<comment type="caution">
    <text evidence="2">The sequence shown here is derived from an EMBL/GenBank/DDBJ whole genome shotgun (WGS) entry which is preliminary data.</text>
</comment>
<proteinExistence type="predicted"/>
<evidence type="ECO:0000313" key="2">
    <source>
        <dbReference type="EMBL" id="CAB4020768.1"/>
    </source>
</evidence>
<dbReference type="Proteomes" id="UP001152795">
    <property type="component" value="Unassembled WGS sequence"/>
</dbReference>
<keyword evidence="3" id="KW-1185">Reference proteome</keyword>
<name>A0A6S7KJZ3_PARCT</name>
<protein>
    <submittedName>
        <fullName evidence="2">Uncharacterized protein</fullName>
    </submittedName>
</protein>
<accession>A0A6S7KJZ3</accession>
<gene>
    <name evidence="2" type="ORF">PACLA_8A067361</name>
</gene>
<organism evidence="2 3">
    <name type="scientific">Paramuricea clavata</name>
    <name type="common">Red gorgonian</name>
    <name type="synonym">Violescent sea-whip</name>
    <dbReference type="NCBI Taxonomy" id="317549"/>
    <lineage>
        <taxon>Eukaryota</taxon>
        <taxon>Metazoa</taxon>
        <taxon>Cnidaria</taxon>
        <taxon>Anthozoa</taxon>
        <taxon>Octocorallia</taxon>
        <taxon>Malacalcyonacea</taxon>
        <taxon>Plexauridae</taxon>
        <taxon>Paramuricea</taxon>
    </lineage>
</organism>
<sequence length="134" mass="15189">MQDHTNKYVAVTNDRNEQGQGSHWKITGKKSDKNDDSKKITSYDEGMSKPAVNSATIGDASEEDTNLSWCDHNSYSVLEDLNESCHVIDERQPTFDGLCQEIKEAAPDVEIILSELTKREDNEKAKQTVNEEYY</sequence>
<reference evidence="2" key="1">
    <citation type="submission" date="2020-04" db="EMBL/GenBank/DDBJ databases">
        <authorList>
            <person name="Alioto T."/>
            <person name="Alioto T."/>
            <person name="Gomez Garrido J."/>
        </authorList>
    </citation>
    <scope>NUCLEOTIDE SEQUENCE</scope>
    <source>
        <strain evidence="2">A484AB</strain>
    </source>
</reference>